<feature type="transmembrane region" description="Helical" evidence="5">
    <location>
        <begin position="72"/>
        <end position="92"/>
    </location>
</feature>
<keyword evidence="8" id="KW-1185">Reference proteome</keyword>
<dbReference type="InterPro" id="IPR020846">
    <property type="entry name" value="MFS_dom"/>
</dbReference>
<feature type="transmembrane region" description="Helical" evidence="5">
    <location>
        <begin position="326"/>
        <end position="352"/>
    </location>
</feature>
<feature type="transmembrane region" description="Helical" evidence="5">
    <location>
        <begin position="228"/>
        <end position="251"/>
    </location>
</feature>
<dbReference type="InterPro" id="IPR011701">
    <property type="entry name" value="MFS"/>
</dbReference>
<accession>A0A934S1Q6</accession>
<dbReference type="SUPFAM" id="SSF103473">
    <property type="entry name" value="MFS general substrate transporter"/>
    <property type="match status" value="1"/>
</dbReference>
<keyword evidence="2 5" id="KW-0812">Transmembrane</keyword>
<keyword evidence="4 5" id="KW-0472">Membrane</keyword>
<evidence type="ECO:0000256" key="1">
    <source>
        <dbReference type="ARBA" id="ARBA00004141"/>
    </source>
</evidence>
<name>A0A934S1Q6_9BACT</name>
<feature type="transmembrane region" description="Helical" evidence="5">
    <location>
        <begin position="141"/>
        <end position="157"/>
    </location>
</feature>
<dbReference type="GO" id="GO:0022857">
    <property type="term" value="F:transmembrane transporter activity"/>
    <property type="evidence" value="ECO:0007669"/>
    <property type="project" value="InterPro"/>
</dbReference>
<comment type="subcellular location">
    <subcellularLocation>
        <location evidence="1">Membrane</location>
        <topology evidence="1">Multi-pass membrane protein</topology>
    </subcellularLocation>
</comment>
<feature type="domain" description="Major facilitator superfamily (MFS) profile" evidence="6">
    <location>
        <begin position="7"/>
        <end position="413"/>
    </location>
</feature>
<keyword evidence="3 5" id="KW-1133">Transmembrane helix</keyword>
<dbReference type="AlphaFoldDB" id="A0A934S1Q6"/>
<feature type="transmembrane region" description="Helical" evidence="5">
    <location>
        <begin position="300"/>
        <end position="320"/>
    </location>
</feature>
<feature type="transmembrane region" description="Helical" evidence="5">
    <location>
        <begin position="263"/>
        <end position="280"/>
    </location>
</feature>
<dbReference type="PROSITE" id="PS50850">
    <property type="entry name" value="MFS"/>
    <property type="match status" value="1"/>
</dbReference>
<evidence type="ECO:0000313" key="8">
    <source>
        <dbReference type="Proteomes" id="UP000617628"/>
    </source>
</evidence>
<evidence type="ECO:0000256" key="5">
    <source>
        <dbReference type="SAM" id="Phobius"/>
    </source>
</evidence>
<organism evidence="7 8">
    <name type="scientific">Pelagicoccus mobilis</name>
    <dbReference type="NCBI Taxonomy" id="415221"/>
    <lineage>
        <taxon>Bacteria</taxon>
        <taxon>Pseudomonadati</taxon>
        <taxon>Verrucomicrobiota</taxon>
        <taxon>Opitutia</taxon>
        <taxon>Puniceicoccales</taxon>
        <taxon>Pelagicoccaceae</taxon>
        <taxon>Pelagicoccus</taxon>
    </lineage>
</organism>
<feature type="transmembrane region" description="Helical" evidence="5">
    <location>
        <begin position="42"/>
        <end position="60"/>
    </location>
</feature>
<dbReference type="RefSeq" id="WP_200359125.1">
    <property type="nucleotide sequence ID" value="NZ_JAENIL010000080.1"/>
</dbReference>
<feature type="transmembrane region" description="Helical" evidence="5">
    <location>
        <begin position="389"/>
        <end position="407"/>
    </location>
</feature>
<evidence type="ECO:0000256" key="3">
    <source>
        <dbReference type="ARBA" id="ARBA00022989"/>
    </source>
</evidence>
<evidence type="ECO:0000256" key="2">
    <source>
        <dbReference type="ARBA" id="ARBA00022692"/>
    </source>
</evidence>
<dbReference type="InterPro" id="IPR036259">
    <property type="entry name" value="MFS_trans_sf"/>
</dbReference>
<dbReference type="Proteomes" id="UP000617628">
    <property type="component" value="Unassembled WGS sequence"/>
</dbReference>
<dbReference type="Gene3D" id="1.20.1250.20">
    <property type="entry name" value="MFS general substrate transporter like domains"/>
    <property type="match status" value="2"/>
</dbReference>
<protein>
    <submittedName>
        <fullName evidence="7">MFS transporter</fullName>
    </submittedName>
</protein>
<proteinExistence type="predicted"/>
<comment type="caution">
    <text evidence="7">The sequence shown here is derived from an EMBL/GenBank/DDBJ whole genome shotgun (WGS) entry which is preliminary data.</text>
</comment>
<evidence type="ECO:0000256" key="4">
    <source>
        <dbReference type="ARBA" id="ARBA00023136"/>
    </source>
</evidence>
<dbReference type="InterPro" id="IPR050382">
    <property type="entry name" value="MFS_Na/Anion_cotransporter"/>
</dbReference>
<sequence>MPKRYLLVVATFLLSLLLYIDRTCISTAKGPIVADLGLTDTQFGWILSAFAFGYALLQAPSGAMADKMGSRLVLATVVTAWSIFTGLTAAAWNFVSMFVVRFLFGAGEAGAFPGMAKAVYSWIPTKERGLVKGINFSASRLGAAATMPILPLVISGIGWKLTFVVLMLVGFVWAGIWWFWFRDEPENHPSISEEELKLIKADKPTPSANTDDEDAGAGISYFKNKNMWLMMGQYFGSNFTFFFCLSWLFTYVKNTYDLSFESAGFYAAIPLLGGAAGNVFSGWMVDKLYAAGHKDWSRRLPAIIGFTLASAGILLSLGQADVVGAVAWLTIAVFGADMTLSPSWSFCIDIGGKHAGKISGTMNMAGNLGSAIVALAFPYLLAWTGGPEAFFYMAAALNAVAILFWILSNPKNVISA</sequence>
<gene>
    <name evidence="7" type="ORF">JIN87_25690</name>
</gene>
<dbReference type="CDD" id="cd17319">
    <property type="entry name" value="MFS_ExuT_GudP_like"/>
    <property type="match status" value="1"/>
</dbReference>
<dbReference type="GO" id="GO:0016020">
    <property type="term" value="C:membrane"/>
    <property type="evidence" value="ECO:0007669"/>
    <property type="project" value="UniProtKB-SubCell"/>
</dbReference>
<feature type="transmembrane region" description="Helical" evidence="5">
    <location>
        <begin position="163"/>
        <end position="181"/>
    </location>
</feature>
<evidence type="ECO:0000259" key="6">
    <source>
        <dbReference type="PROSITE" id="PS50850"/>
    </source>
</evidence>
<feature type="transmembrane region" description="Helical" evidence="5">
    <location>
        <begin position="364"/>
        <end position="383"/>
    </location>
</feature>
<dbReference type="PANTHER" id="PTHR11662:SF399">
    <property type="entry name" value="FI19708P1-RELATED"/>
    <property type="match status" value="1"/>
</dbReference>
<reference evidence="7" key="1">
    <citation type="submission" date="2021-01" db="EMBL/GenBank/DDBJ databases">
        <title>Modified the classification status of verrucomicrobia.</title>
        <authorList>
            <person name="Feng X."/>
        </authorList>
    </citation>
    <scope>NUCLEOTIDE SEQUENCE</scope>
    <source>
        <strain evidence="7">KCTC 13126</strain>
    </source>
</reference>
<dbReference type="EMBL" id="JAENIL010000080">
    <property type="protein sequence ID" value="MBK1880303.1"/>
    <property type="molecule type" value="Genomic_DNA"/>
</dbReference>
<evidence type="ECO:0000313" key="7">
    <source>
        <dbReference type="EMBL" id="MBK1880303.1"/>
    </source>
</evidence>
<dbReference type="PANTHER" id="PTHR11662">
    <property type="entry name" value="SOLUTE CARRIER FAMILY 17"/>
    <property type="match status" value="1"/>
</dbReference>
<dbReference type="Pfam" id="PF07690">
    <property type="entry name" value="MFS_1"/>
    <property type="match status" value="1"/>
</dbReference>